<dbReference type="KEGG" id="otr:OTERR_15380"/>
<evidence type="ECO:0000256" key="10">
    <source>
        <dbReference type="ARBA" id="ARBA00023077"/>
    </source>
</evidence>
<evidence type="ECO:0000256" key="13">
    <source>
        <dbReference type="ARBA" id="ARBA00023237"/>
    </source>
</evidence>
<keyword evidence="4 14" id="KW-1134">Transmembrane beta strand</keyword>
<evidence type="ECO:0000256" key="5">
    <source>
        <dbReference type="ARBA" id="ARBA00022496"/>
    </source>
</evidence>
<dbReference type="InterPro" id="IPR039426">
    <property type="entry name" value="TonB-dep_rcpt-like"/>
</dbReference>
<comment type="similarity">
    <text evidence="2 14 15">Belongs to the TonB-dependent receptor family.</text>
</comment>
<evidence type="ECO:0000256" key="8">
    <source>
        <dbReference type="ARBA" id="ARBA00023004"/>
    </source>
</evidence>
<sequence length="770" mass="83004">MAHIESRKHPLDRHPRLNGTAALTALAISVPGAALAQTQGEAVLPNVNVSANAADTAYKADTAASSKFTAPLVDTPKSVTVITKEVLNQTNATSLQEALRTTPGITFGMGEGGNPAGDRPFIRGFDSQSNFFIDGLRDPSSQSRDMFNVEQVDVVKGPDSAYSGGGAVGGSINLTTKNARLGNFGEVTAGVGTSSYKRATADLNRQVGDNAAFRINVLGEDSNVAGRDHVDLKHFGIAPNLALGLGTPTRINLGLYHFQTDDMPDYGIPYNNPVSKYNTKTGATAPTTAPTINPNYSKNGDGGPLNVDRANFYGLKDRDFRKTEVDSGTLKIEHDLNDRFTLRNSTRYTRSSNDYVATNPGDSNLSIVTGTTLPRSAKSRHSVSDGIINATELLGEFTTGGIKHRIATGVELSRNEVDSRGYTVTGTSLADIQNPNANDPWTGTVARSTQGARTTTNTLGIYAFDTLTLSKQWLLNLGLRHDRFSTKQEGYSTDGSKPTTANLSNDSNFWSYQMGVVYKPRDNGSIYLNYATAANPSGISSGDGADSITLTNKDLEPEEVRSIELGTKWNLLNNKLALTGAIFNIEKTNAKVNIDPFTMATVGKQRINGVELGFAGAITSAWQVFGGYTYMDSKLVDTGPSVWTTRATPPYTAATSWTYNDNAANKGNQFPNTPRDSFSLWSTYKVMPKLTVGGGAYYMSKVYGDAANTKWVPSYWRFDGMATYDVDKSISVRLNVNNIFDKTYYNAAYATHMVGVAPGRQAMLTGIFKF</sequence>
<dbReference type="InterPro" id="IPR012910">
    <property type="entry name" value="Plug_dom"/>
</dbReference>
<evidence type="ECO:0000256" key="2">
    <source>
        <dbReference type="ARBA" id="ARBA00009810"/>
    </source>
</evidence>
<keyword evidence="12 18" id="KW-0675">Receptor</keyword>
<comment type="subcellular location">
    <subcellularLocation>
        <location evidence="1 14">Cell outer membrane</location>
        <topology evidence="1 14">Multi-pass membrane protein</topology>
    </subcellularLocation>
</comment>
<evidence type="ECO:0000256" key="1">
    <source>
        <dbReference type="ARBA" id="ARBA00004571"/>
    </source>
</evidence>
<reference evidence="18 19" key="1">
    <citation type="submission" date="2017-07" db="EMBL/GenBank/DDBJ databases">
        <title>Complete genome sequence of Oryzomicrobium terrae TPP412.</title>
        <authorList>
            <person name="Chiu L.-W."/>
            <person name="Lo K.-J."/>
            <person name="Tsai Y.-M."/>
            <person name="Lin S.-S."/>
            <person name="Kuo C.-H."/>
            <person name="Liu C.-T."/>
        </authorList>
    </citation>
    <scope>NUCLEOTIDE SEQUENCE [LARGE SCALE GENOMIC DNA]</scope>
    <source>
        <strain evidence="18 19">TPP412</strain>
    </source>
</reference>
<evidence type="ECO:0000256" key="12">
    <source>
        <dbReference type="ARBA" id="ARBA00023170"/>
    </source>
</evidence>
<dbReference type="RefSeq" id="WP_149425382.1">
    <property type="nucleotide sequence ID" value="NZ_CP022579.1"/>
</dbReference>
<dbReference type="Pfam" id="PF07715">
    <property type="entry name" value="Plug"/>
    <property type="match status" value="1"/>
</dbReference>
<dbReference type="EMBL" id="CP022579">
    <property type="protein sequence ID" value="QEL65014.1"/>
    <property type="molecule type" value="Genomic_DNA"/>
</dbReference>
<dbReference type="Pfam" id="PF00593">
    <property type="entry name" value="TonB_dep_Rec_b-barrel"/>
    <property type="match status" value="1"/>
</dbReference>
<feature type="domain" description="TonB-dependent receptor-like beta-barrel" evidence="16">
    <location>
        <begin position="278"/>
        <end position="739"/>
    </location>
</feature>
<evidence type="ECO:0000256" key="6">
    <source>
        <dbReference type="ARBA" id="ARBA00022692"/>
    </source>
</evidence>
<keyword evidence="19" id="KW-1185">Reference proteome</keyword>
<evidence type="ECO:0000256" key="14">
    <source>
        <dbReference type="PROSITE-ProRule" id="PRU01360"/>
    </source>
</evidence>
<dbReference type="PROSITE" id="PS52016">
    <property type="entry name" value="TONB_DEPENDENT_REC_3"/>
    <property type="match status" value="1"/>
</dbReference>
<keyword evidence="9" id="KW-0406">Ion transport</keyword>
<evidence type="ECO:0000256" key="7">
    <source>
        <dbReference type="ARBA" id="ARBA00022729"/>
    </source>
</evidence>
<evidence type="ECO:0000256" key="15">
    <source>
        <dbReference type="RuleBase" id="RU003357"/>
    </source>
</evidence>
<feature type="domain" description="TonB-dependent receptor plug" evidence="17">
    <location>
        <begin position="72"/>
        <end position="170"/>
    </location>
</feature>
<dbReference type="NCBIfam" id="TIGR01783">
    <property type="entry name" value="TonB-siderophor"/>
    <property type="match status" value="1"/>
</dbReference>
<organism evidence="18 19">
    <name type="scientific">Oryzomicrobium terrae</name>
    <dbReference type="NCBI Taxonomy" id="1735038"/>
    <lineage>
        <taxon>Bacteria</taxon>
        <taxon>Pseudomonadati</taxon>
        <taxon>Pseudomonadota</taxon>
        <taxon>Betaproteobacteria</taxon>
        <taxon>Rhodocyclales</taxon>
        <taxon>Rhodocyclaceae</taxon>
        <taxon>Oryzomicrobium</taxon>
    </lineage>
</organism>
<keyword evidence="8" id="KW-0408">Iron</keyword>
<keyword evidence="7" id="KW-0732">Signal</keyword>
<dbReference type="Proteomes" id="UP000323671">
    <property type="component" value="Chromosome"/>
</dbReference>
<dbReference type="PANTHER" id="PTHR32552">
    <property type="entry name" value="FERRICHROME IRON RECEPTOR-RELATED"/>
    <property type="match status" value="1"/>
</dbReference>
<dbReference type="PANTHER" id="PTHR32552:SF89">
    <property type="entry name" value="CATECHOLATE SIDEROPHORE RECEPTOR FIU"/>
    <property type="match status" value="1"/>
</dbReference>
<evidence type="ECO:0000259" key="16">
    <source>
        <dbReference type="Pfam" id="PF00593"/>
    </source>
</evidence>
<protein>
    <submittedName>
        <fullName evidence="18">Putative ferrichrome-iron TonB-dependent receptor</fullName>
    </submittedName>
</protein>
<dbReference type="Gene3D" id="2.170.130.10">
    <property type="entry name" value="TonB-dependent receptor, plug domain"/>
    <property type="match status" value="1"/>
</dbReference>
<accession>A0A5C1E8P4</accession>
<dbReference type="GO" id="GO:0038023">
    <property type="term" value="F:signaling receptor activity"/>
    <property type="evidence" value="ECO:0007669"/>
    <property type="project" value="InterPro"/>
</dbReference>
<evidence type="ECO:0000313" key="19">
    <source>
        <dbReference type="Proteomes" id="UP000323671"/>
    </source>
</evidence>
<keyword evidence="5" id="KW-0410">Iron transport</keyword>
<keyword evidence="6 14" id="KW-0812">Transmembrane</keyword>
<dbReference type="InterPro" id="IPR037066">
    <property type="entry name" value="Plug_dom_sf"/>
</dbReference>
<evidence type="ECO:0000259" key="17">
    <source>
        <dbReference type="Pfam" id="PF07715"/>
    </source>
</evidence>
<dbReference type="InterPro" id="IPR036942">
    <property type="entry name" value="Beta-barrel_TonB_sf"/>
</dbReference>
<proteinExistence type="inferred from homology"/>
<evidence type="ECO:0000256" key="3">
    <source>
        <dbReference type="ARBA" id="ARBA00022448"/>
    </source>
</evidence>
<keyword evidence="10 15" id="KW-0798">TonB box</keyword>
<keyword evidence="13 14" id="KW-0998">Cell outer membrane</keyword>
<dbReference type="GO" id="GO:0009279">
    <property type="term" value="C:cell outer membrane"/>
    <property type="evidence" value="ECO:0007669"/>
    <property type="project" value="UniProtKB-SubCell"/>
</dbReference>
<dbReference type="GO" id="GO:0015344">
    <property type="term" value="F:siderophore uptake transmembrane transporter activity"/>
    <property type="evidence" value="ECO:0007669"/>
    <property type="project" value="TreeGrafter"/>
</dbReference>
<evidence type="ECO:0000256" key="4">
    <source>
        <dbReference type="ARBA" id="ARBA00022452"/>
    </source>
</evidence>
<dbReference type="InterPro" id="IPR010105">
    <property type="entry name" value="TonB_sidphr_rcpt"/>
</dbReference>
<keyword evidence="3 14" id="KW-0813">Transport</keyword>
<dbReference type="CDD" id="cd01347">
    <property type="entry name" value="ligand_gated_channel"/>
    <property type="match status" value="1"/>
</dbReference>
<dbReference type="SUPFAM" id="SSF56935">
    <property type="entry name" value="Porins"/>
    <property type="match status" value="1"/>
</dbReference>
<keyword evidence="11 14" id="KW-0472">Membrane</keyword>
<dbReference type="InterPro" id="IPR000531">
    <property type="entry name" value="Beta-barrel_TonB"/>
</dbReference>
<evidence type="ECO:0000256" key="9">
    <source>
        <dbReference type="ARBA" id="ARBA00023065"/>
    </source>
</evidence>
<name>A0A5C1E8P4_9RHOO</name>
<dbReference type="GO" id="GO:0015891">
    <property type="term" value="P:siderophore transport"/>
    <property type="evidence" value="ECO:0007669"/>
    <property type="project" value="InterPro"/>
</dbReference>
<dbReference type="FunFam" id="2.170.130.10:FF:000001">
    <property type="entry name" value="Catecholate siderophore TonB-dependent receptor"/>
    <property type="match status" value="1"/>
</dbReference>
<evidence type="ECO:0000313" key="18">
    <source>
        <dbReference type="EMBL" id="QEL65014.1"/>
    </source>
</evidence>
<dbReference type="AlphaFoldDB" id="A0A5C1E8P4"/>
<evidence type="ECO:0000256" key="11">
    <source>
        <dbReference type="ARBA" id="ARBA00023136"/>
    </source>
</evidence>
<dbReference type="Gene3D" id="2.40.170.20">
    <property type="entry name" value="TonB-dependent receptor, beta-barrel domain"/>
    <property type="match status" value="1"/>
</dbReference>
<gene>
    <name evidence="18" type="primary">fhuA</name>
    <name evidence="18" type="ORF">OTERR_15380</name>
</gene>